<proteinExistence type="predicted"/>
<dbReference type="EMBL" id="JACAZI010000003">
    <property type="protein sequence ID" value="KAF7366005.1"/>
    <property type="molecule type" value="Genomic_DNA"/>
</dbReference>
<feature type="chain" id="PRO_5034742210" evidence="1">
    <location>
        <begin position="20"/>
        <end position="103"/>
    </location>
</feature>
<protein>
    <submittedName>
        <fullName evidence="2">Uncharacterized protein</fullName>
    </submittedName>
</protein>
<feature type="signal peptide" evidence="1">
    <location>
        <begin position="1"/>
        <end position="19"/>
    </location>
</feature>
<dbReference type="AlphaFoldDB" id="A0A8H6YY78"/>
<organism evidence="2 3">
    <name type="scientific">Mycena venus</name>
    <dbReference type="NCBI Taxonomy" id="2733690"/>
    <lineage>
        <taxon>Eukaryota</taxon>
        <taxon>Fungi</taxon>
        <taxon>Dikarya</taxon>
        <taxon>Basidiomycota</taxon>
        <taxon>Agaricomycotina</taxon>
        <taxon>Agaricomycetes</taxon>
        <taxon>Agaricomycetidae</taxon>
        <taxon>Agaricales</taxon>
        <taxon>Marasmiineae</taxon>
        <taxon>Mycenaceae</taxon>
        <taxon>Mycena</taxon>
    </lineage>
</organism>
<gene>
    <name evidence="2" type="ORF">MVEN_00476400</name>
</gene>
<keyword evidence="1" id="KW-0732">Signal</keyword>
<comment type="caution">
    <text evidence="2">The sequence shown here is derived from an EMBL/GenBank/DDBJ whole genome shotgun (WGS) entry which is preliminary data.</text>
</comment>
<sequence length="103" mass="11080">MRFTAALSLLLASAGLVRAIDNFLLYNLPTGVTIDQFTDAFDDTCTIWPAAIAQDLTFFVAQVEPPLNGDPNAVRITCTWLDGTNFVQFADVVAQSLGATPVN</sequence>
<evidence type="ECO:0000313" key="3">
    <source>
        <dbReference type="Proteomes" id="UP000620124"/>
    </source>
</evidence>
<name>A0A8H6YY78_9AGAR</name>
<dbReference type="Proteomes" id="UP000620124">
    <property type="component" value="Unassembled WGS sequence"/>
</dbReference>
<dbReference type="OrthoDB" id="3009843at2759"/>
<reference evidence="2" key="1">
    <citation type="submission" date="2020-05" db="EMBL/GenBank/DDBJ databases">
        <title>Mycena genomes resolve the evolution of fungal bioluminescence.</title>
        <authorList>
            <person name="Tsai I.J."/>
        </authorList>
    </citation>
    <scope>NUCLEOTIDE SEQUENCE</scope>
    <source>
        <strain evidence="2">CCC161011</strain>
    </source>
</reference>
<accession>A0A8H6YY78</accession>
<evidence type="ECO:0000313" key="2">
    <source>
        <dbReference type="EMBL" id="KAF7366005.1"/>
    </source>
</evidence>
<keyword evidence="3" id="KW-1185">Reference proteome</keyword>
<evidence type="ECO:0000256" key="1">
    <source>
        <dbReference type="SAM" id="SignalP"/>
    </source>
</evidence>